<proteinExistence type="predicted"/>
<dbReference type="HOGENOM" id="CLU_1206580_0_0_1"/>
<dbReference type="Gramene" id="KQL10513">
    <property type="protein sequence ID" value="KQL10513"/>
    <property type="gene ID" value="SETIT_007218mg"/>
</dbReference>
<dbReference type="EMBL" id="AGNK02002417">
    <property type="status" value="NOT_ANNOTATED_CDS"/>
    <property type="molecule type" value="Genomic_DNA"/>
</dbReference>
<evidence type="ECO:0000256" key="1">
    <source>
        <dbReference type="SAM" id="MobiDB-lite"/>
    </source>
</evidence>
<organism evidence="2 3">
    <name type="scientific">Setaria italica</name>
    <name type="common">Foxtail millet</name>
    <name type="synonym">Panicum italicum</name>
    <dbReference type="NCBI Taxonomy" id="4555"/>
    <lineage>
        <taxon>Eukaryota</taxon>
        <taxon>Viridiplantae</taxon>
        <taxon>Streptophyta</taxon>
        <taxon>Embryophyta</taxon>
        <taxon>Tracheophyta</taxon>
        <taxon>Spermatophyta</taxon>
        <taxon>Magnoliopsida</taxon>
        <taxon>Liliopsida</taxon>
        <taxon>Poales</taxon>
        <taxon>Poaceae</taxon>
        <taxon>PACMAD clade</taxon>
        <taxon>Panicoideae</taxon>
        <taxon>Panicodae</taxon>
        <taxon>Paniceae</taxon>
        <taxon>Cenchrinae</taxon>
        <taxon>Setaria</taxon>
    </lineage>
</organism>
<dbReference type="AlphaFoldDB" id="K3XZ60"/>
<feature type="region of interest" description="Disordered" evidence="1">
    <location>
        <begin position="1"/>
        <end position="71"/>
    </location>
</feature>
<dbReference type="EnsemblPlants" id="KQL10513">
    <property type="protein sequence ID" value="KQL10513"/>
    <property type="gene ID" value="SETIT_007218mg"/>
</dbReference>
<reference evidence="2" key="2">
    <citation type="submission" date="2018-08" db="UniProtKB">
        <authorList>
            <consortium name="EnsemblPlants"/>
        </authorList>
    </citation>
    <scope>IDENTIFICATION</scope>
    <source>
        <strain evidence="2">Yugu1</strain>
    </source>
</reference>
<name>K3XZ60_SETIT</name>
<protein>
    <submittedName>
        <fullName evidence="2">Uncharacterized protein</fullName>
    </submittedName>
</protein>
<keyword evidence="3" id="KW-1185">Reference proteome</keyword>
<accession>K3XZ60</accession>
<dbReference type="InParanoid" id="K3XZ60"/>
<sequence>MSPVRTKRKARALERTRRLINPERSGFRKPPGALCLNTLPRTDEATSSSSFLHSRAKKKHEGSGNPTKPRKMGATLLQAVAALVGRLQRAARRMAAGAGGAGKGSPPRAVVAPWKKTFSLAPSGKAAREAEAGVWRKEILMGMDRGHGALTSREVSQWLWSEGSTTEVRRHGPFVSRCSIGFTSSVRRSEVLFYKDKRRGVEDFAKRVHFRLICKVMSCKGCNKHGVMLS</sequence>
<dbReference type="Proteomes" id="UP000004995">
    <property type="component" value="Unassembled WGS sequence"/>
</dbReference>
<evidence type="ECO:0000313" key="2">
    <source>
        <dbReference type="EnsemblPlants" id="KQL10513"/>
    </source>
</evidence>
<feature type="compositionally biased region" description="Basic and acidic residues" evidence="1">
    <location>
        <begin position="11"/>
        <end position="21"/>
    </location>
</feature>
<reference evidence="3" key="1">
    <citation type="journal article" date="2012" name="Nat. Biotechnol.">
        <title>Reference genome sequence of the model plant Setaria.</title>
        <authorList>
            <person name="Bennetzen J.L."/>
            <person name="Schmutz J."/>
            <person name="Wang H."/>
            <person name="Percifield R."/>
            <person name="Hawkins J."/>
            <person name="Pontaroli A.C."/>
            <person name="Estep M."/>
            <person name="Feng L."/>
            <person name="Vaughn J.N."/>
            <person name="Grimwood J."/>
            <person name="Jenkins J."/>
            <person name="Barry K."/>
            <person name="Lindquist E."/>
            <person name="Hellsten U."/>
            <person name="Deshpande S."/>
            <person name="Wang X."/>
            <person name="Wu X."/>
            <person name="Mitros T."/>
            <person name="Triplett J."/>
            <person name="Yang X."/>
            <person name="Ye C.Y."/>
            <person name="Mauro-Herrera M."/>
            <person name="Wang L."/>
            <person name="Li P."/>
            <person name="Sharma M."/>
            <person name="Sharma R."/>
            <person name="Ronald P.C."/>
            <person name="Panaud O."/>
            <person name="Kellogg E.A."/>
            <person name="Brutnell T.P."/>
            <person name="Doust A.N."/>
            <person name="Tuskan G.A."/>
            <person name="Rokhsar D."/>
            <person name="Devos K.M."/>
        </authorList>
    </citation>
    <scope>NUCLEOTIDE SEQUENCE [LARGE SCALE GENOMIC DNA]</scope>
    <source>
        <strain evidence="3">cv. Yugu1</strain>
    </source>
</reference>
<evidence type="ECO:0000313" key="3">
    <source>
        <dbReference type="Proteomes" id="UP000004995"/>
    </source>
</evidence>
<feature type="compositionally biased region" description="Basic residues" evidence="1">
    <location>
        <begin position="1"/>
        <end position="10"/>
    </location>
</feature>